<evidence type="ECO:0000313" key="2">
    <source>
        <dbReference type="Proteomes" id="UP001153069"/>
    </source>
</evidence>
<sequence length="322" mass="36278">MRTFLYYYLILSIKTLRTSGLQAVAIGISGAIKTLRSTGLQLQAAAATPEFFDHGRVQMTPEPTQARRKKCPFSISAFEASEEEPYELVNPGIDLEKVNTPVNKMTHAVLVKILVFMFQVRFALTKLPASGTKKLKSYDKDLVVRAFTQGNPKKLPKSEEATDGAMRWAVSRKAGENIFLGLIKCTSWRENEESLRLVDHFIYHKFRGQLRLEQLVGLGARPLAFLMFWMKADKVVTEFSRGIDMMYMGKYLKKGAKRSLAAMHKNMGIDDDLVELSFDVFMDAVAEGVPDQDREAVHKLLCTEYAMFGVGKGSQIGFLDRQ</sequence>
<dbReference type="Proteomes" id="UP001153069">
    <property type="component" value="Unassembled WGS sequence"/>
</dbReference>
<dbReference type="AlphaFoldDB" id="A0A9N8E0G0"/>
<keyword evidence="2" id="KW-1185">Reference proteome</keyword>
<gene>
    <name evidence="1" type="ORF">SEMRO_439_G143140.1</name>
</gene>
<dbReference type="EMBL" id="CAICTM010000438">
    <property type="protein sequence ID" value="CAB9510494.1"/>
    <property type="molecule type" value="Genomic_DNA"/>
</dbReference>
<evidence type="ECO:0000313" key="1">
    <source>
        <dbReference type="EMBL" id="CAB9510494.1"/>
    </source>
</evidence>
<proteinExistence type="predicted"/>
<comment type="caution">
    <text evidence="1">The sequence shown here is derived from an EMBL/GenBank/DDBJ whole genome shotgun (WGS) entry which is preliminary data.</text>
</comment>
<protein>
    <submittedName>
        <fullName evidence="1">Uncharacterized protein</fullName>
    </submittedName>
</protein>
<name>A0A9N8E0G0_9STRA</name>
<accession>A0A9N8E0G0</accession>
<organism evidence="1 2">
    <name type="scientific">Seminavis robusta</name>
    <dbReference type="NCBI Taxonomy" id="568900"/>
    <lineage>
        <taxon>Eukaryota</taxon>
        <taxon>Sar</taxon>
        <taxon>Stramenopiles</taxon>
        <taxon>Ochrophyta</taxon>
        <taxon>Bacillariophyta</taxon>
        <taxon>Bacillariophyceae</taxon>
        <taxon>Bacillariophycidae</taxon>
        <taxon>Naviculales</taxon>
        <taxon>Naviculaceae</taxon>
        <taxon>Seminavis</taxon>
    </lineage>
</organism>
<reference evidence="1" key="1">
    <citation type="submission" date="2020-06" db="EMBL/GenBank/DDBJ databases">
        <authorList>
            <consortium name="Plant Systems Biology data submission"/>
        </authorList>
    </citation>
    <scope>NUCLEOTIDE SEQUENCE</scope>
    <source>
        <strain evidence="1">D6</strain>
    </source>
</reference>